<feature type="region of interest" description="Disordered" evidence="6">
    <location>
        <begin position="90"/>
        <end position="111"/>
    </location>
</feature>
<dbReference type="Proteomes" id="UP000199103">
    <property type="component" value="Chromosome I"/>
</dbReference>
<evidence type="ECO:0000313" key="9">
    <source>
        <dbReference type="EMBL" id="SDT40628.1"/>
    </source>
</evidence>
<name>A0A1H2A3R6_9ACTN</name>
<dbReference type="STRING" id="630515.SAMN04489812_5649"/>
<dbReference type="PANTHER" id="PTHR13887">
    <property type="entry name" value="GLUTATHIONE S-TRANSFERASE KAPPA"/>
    <property type="match status" value="1"/>
</dbReference>
<protein>
    <submittedName>
        <fullName evidence="9">Protein-disulfide isomerase</fullName>
    </submittedName>
</protein>
<keyword evidence="4" id="KW-1015">Disulfide bond</keyword>
<evidence type="ECO:0000256" key="1">
    <source>
        <dbReference type="ARBA" id="ARBA00005791"/>
    </source>
</evidence>
<feature type="region of interest" description="Disordered" evidence="6">
    <location>
        <begin position="1"/>
        <end position="55"/>
    </location>
</feature>
<comment type="similarity">
    <text evidence="1">Belongs to the thioredoxin family. DsbA subfamily.</text>
</comment>
<feature type="compositionally biased region" description="Polar residues" evidence="6">
    <location>
        <begin position="39"/>
        <end position="50"/>
    </location>
</feature>
<evidence type="ECO:0000256" key="3">
    <source>
        <dbReference type="ARBA" id="ARBA00023002"/>
    </source>
</evidence>
<dbReference type="Pfam" id="PF13462">
    <property type="entry name" value="Thioredoxin_4"/>
    <property type="match status" value="1"/>
</dbReference>
<dbReference type="SUPFAM" id="SSF52833">
    <property type="entry name" value="Thioredoxin-like"/>
    <property type="match status" value="1"/>
</dbReference>
<feature type="transmembrane region" description="Helical" evidence="7">
    <location>
        <begin position="64"/>
        <end position="87"/>
    </location>
</feature>
<evidence type="ECO:0000256" key="6">
    <source>
        <dbReference type="SAM" id="MobiDB-lite"/>
    </source>
</evidence>
<evidence type="ECO:0000256" key="4">
    <source>
        <dbReference type="ARBA" id="ARBA00023157"/>
    </source>
</evidence>
<keyword evidence="9" id="KW-0413">Isomerase</keyword>
<evidence type="ECO:0000256" key="5">
    <source>
        <dbReference type="ARBA" id="ARBA00023284"/>
    </source>
</evidence>
<keyword evidence="7" id="KW-1133">Transmembrane helix</keyword>
<keyword evidence="5" id="KW-0676">Redox-active center</keyword>
<dbReference type="RefSeq" id="WP_091530128.1">
    <property type="nucleotide sequence ID" value="NZ_LT629772.1"/>
</dbReference>
<proteinExistence type="inferred from homology"/>
<accession>A0A1H2A3R6</accession>
<evidence type="ECO:0000256" key="2">
    <source>
        <dbReference type="ARBA" id="ARBA00022729"/>
    </source>
</evidence>
<evidence type="ECO:0000256" key="7">
    <source>
        <dbReference type="SAM" id="Phobius"/>
    </source>
</evidence>
<keyword evidence="3" id="KW-0560">Oxidoreductase</keyword>
<feature type="domain" description="Thioredoxin-like fold" evidence="8">
    <location>
        <begin position="111"/>
        <end position="262"/>
    </location>
</feature>
<dbReference type="EMBL" id="LT629772">
    <property type="protein sequence ID" value="SDT40628.1"/>
    <property type="molecule type" value="Genomic_DNA"/>
</dbReference>
<evidence type="ECO:0000259" key="8">
    <source>
        <dbReference type="Pfam" id="PF13462"/>
    </source>
</evidence>
<keyword evidence="7" id="KW-0472">Membrane</keyword>
<dbReference type="InterPro" id="IPR012336">
    <property type="entry name" value="Thioredoxin-like_fold"/>
</dbReference>
<dbReference type="InterPro" id="IPR036249">
    <property type="entry name" value="Thioredoxin-like_sf"/>
</dbReference>
<dbReference type="OrthoDB" id="117402at2"/>
<dbReference type="AlphaFoldDB" id="A0A1H2A3R6"/>
<evidence type="ECO:0000313" key="10">
    <source>
        <dbReference type="Proteomes" id="UP000199103"/>
    </source>
</evidence>
<sequence length="278" mass="30016">MPSTRPPSSGGNSSRKNRAGKNLPRNNTARKNQPRPAGATSSARSTQQQARLAEQQADRRRQRLILAAVVVGLVLVVAVAGIGYQAWRTNRSPEAPSAQPTFGPTTISPGKPIVLGEEDAAVTLTLYEDFRCPHCADFTENVGETLTGLQRDGTVKVELYPMSFVDPEHGSRSAANAMACAAEGGRGQQFYAGLFENYGLQWSDQQLIELGTASGLTTPEFGDCVRSMQHRSWIDSITRVAAERKVDQTPTVLINGTIQPKAAEWTPDQVRQAVAAAR</sequence>
<organism evidence="9 10">
    <name type="scientific">Microlunatus soli</name>
    <dbReference type="NCBI Taxonomy" id="630515"/>
    <lineage>
        <taxon>Bacteria</taxon>
        <taxon>Bacillati</taxon>
        <taxon>Actinomycetota</taxon>
        <taxon>Actinomycetes</taxon>
        <taxon>Propionibacteriales</taxon>
        <taxon>Propionibacteriaceae</taxon>
        <taxon>Microlunatus</taxon>
    </lineage>
</organism>
<feature type="compositionally biased region" description="Polar residues" evidence="6">
    <location>
        <begin position="90"/>
        <end position="108"/>
    </location>
</feature>
<dbReference type="Gene3D" id="3.40.30.10">
    <property type="entry name" value="Glutaredoxin"/>
    <property type="match status" value="1"/>
</dbReference>
<keyword evidence="2" id="KW-0732">Signal</keyword>
<dbReference type="GO" id="GO:0016853">
    <property type="term" value="F:isomerase activity"/>
    <property type="evidence" value="ECO:0007669"/>
    <property type="project" value="UniProtKB-KW"/>
</dbReference>
<gene>
    <name evidence="9" type="ORF">SAMN04489812_5649</name>
</gene>
<dbReference type="GO" id="GO:0016491">
    <property type="term" value="F:oxidoreductase activity"/>
    <property type="evidence" value="ECO:0007669"/>
    <property type="project" value="UniProtKB-KW"/>
</dbReference>
<dbReference type="CDD" id="cd02972">
    <property type="entry name" value="DsbA_family"/>
    <property type="match status" value="1"/>
</dbReference>
<reference evidence="9 10" key="1">
    <citation type="submission" date="2016-10" db="EMBL/GenBank/DDBJ databases">
        <authorList>
            <person name="de Groot N.N."/>
        </authorList>
    </citation>
    <scope>NUCLEOTIDE SEQUENCE [LARGE SCALE GENOMIC DNA]</scope>
    <source>
        <strain evidence="9 10">DSM 21800</strain>
    </source>
</reference>
<dbReference type="PANTHER" id="PTHR13887:SF14">
    <property type="entry name" value="DISULFIDE BOND FORMATION PROTEIN D"/>
    <property type="match status" value="1"/>
</dbReference>
<keyword evidence="7" id="KW-0812">Transmembrane</keyword>
<feature type="compositionally biased region" description="Polar residues" evidence="6">
    <location>
        <begin position="1"/>
        <end position="14"/>
    </location>
</feature>
<keyword evidence="10" id="KW-1185">Reference proteome</keyword>